<gene>
    <name evidence="2" type="ORF">HQN59_10065</name>
</gene>
<dbReference type="SUPFAM" id="SSF89796">
    <property type="entry name" value="CoA-transferase family III (CaiB/BaiF)"/>
    <property type="match status" value="1"/>
</dbReference>
<reference evidence="2 3" key="1">
    <citation type="submission" date="2020-06" db="EMBL/GenBank/DDBJ databases">
        <title>Schlegella sp. ID0723 isolated from air conditioner.</title>
        <authorList>
            <person name="Kim D.Y."/>
            <person name="Kim D.-U."/>
        </authorList>
    </citation>
    <scope>NUCLEOTIDE SEQUENCE [LARGE SCALE GENOMIC DNA]</scope>
    <source>
        <strain evidence="2 3">ID0723</strain>
    </source>
</reference>
<name>A0A7Y6TWK0_9BURK</name>
<evidence type="ECO:0000313" key="3">
    <source>
        <dbReference type="Proteomes" id="UP000529637"/>
    </source>
</evidence>
<keyword evidence="1 2" id="KW-0808">Transferase</keyword>
<dbReference type="Proteomes" id="UP000529637">
    <property type="component" value="Unassembled WGS sequence"/>
</dbReference>
<evidence type="ECO:0000313" key="2">
    <source>
        <dbReference type="EMBL" id="NUZ06107.1"/>
    </source>
</evidence>
<dbReference type="RefSeq" id="WP_176068770.1">
    <property type="nucleotide sequence ID" value="NZ_JABWMJ010000004.1"/>
</dbReference>
<comment type="caution">
    <text evidence="2">The sequence shown here is derived from an EMBL/GenBank/DDBJ whole genome shotgun (WGS) entry which is preliminary data.</text>
</comment>
<protein>
    <submittedName>
        <fullName evidence="2">CoA transferase</fullName>
    </submittedName>
</protein>
<dbReference type="InterPro" id="IPR050483">
    <property type="entry name" value="CoA-transferase_III_domain"/>
</dbReference>
<dbReference type="PANTHER" id="PTHR48207:SF3">
    <property type="entry name" value="SUCCINATE--HYDROXYMETHYLGLUTARATE COA-TRANSFERASE"/>
    <property type="match status" value="1"/>
</dbReference>
<evidence type="ECO:0000256" key="1">
    <source>
        <dbReference type="ARBA" id="ARBA00022679"/>
    </source>
</evidence>
<dbReference type="PANTHER" id="PTHR48207">
    <property type="entry name" value="SUCCINATE--HYDROXYMETHYLGLUTARATE COA-TRANSFERASE"/>
    <property type="match status" value="1"/>
</dbReference>
<dbReference type="GO" id="GO:0008410">
    <property type="term" value="F:CoA-transferase activity"/>
    <property type="evidence" value="ECO:0007669"/>
    <property type="project" value="TreeGrafter"/>
</dbReference>
<accession>A0A7Y6TWK0</accession>
<keyword evidence="3" id="KW-1185">Reference proteome</keyword>
<dbReference type="EMBL" id="JABWMJ010000004">
    <property type="protein sequence ID" value="NUZ06107.1"/>
    <property type="molecule type" value="Genomic_DNA"/>
</dbReference>
<dbReference type="Gene3D" id="3.30.1540.10">
    <property type="entry name" value="formyl-coa transferase, domain 3"/>
    <property type="match status" value="1"/>
</dbReference>
<dbReference type="InterPro" id="IPR044855">
    <property type="entry name" value="CoA-Trfase_III_dom3_sf"/>
</dbReference>
<dbReference type="Gene3D" id="3.40.50.10540">
    <property type="entry name" value="Crotonobetainyl-coa:carnitine coa-transferase, domain 1"/>
    <property type="match status" value="1"/>
</dbReference>
<dbReference type="Pfam" id="PF02515">
    <property type="entry name" value="CoA_transf_3"/>
    <property type="match status" value="1"/>
</dbReference>
<dbReference type="AlphaFoldDB" id="A0A7Y6TWK0"/>
<proteinExistence type="predicted"/>
<sequence>MSDTSTARPRPLAGVRVLDFTIMMAGPYATRYLADLGAEVIKVEASEGDYIRSRAPLRDGHSAYFSHLNAGKQSIVLDLKNPVALQAVKALVAECDVVVENFRPGVMKRLGLDYETLAAINPRLVMCSISGFGQTGPAALRPAYAQIVQAGSGYELAFARYQGETAQPANTAIFIADVLGGTYAFAGILAALNQRHLTGRGQHVDTTLIEGMLNLMPYEVQEAQFPEPKRRPVYPPFPTRDGWLMVAAVSPRNFEGLLDAIGVDGWRADPTMMNDAARQKNWSAVMDRVRAWTAERDTAECERIIGGAGVPVTPYLTVREALDEAQLVHRESLARTRDGAGELLVPNLPFKLSDGEVRVGARTPELGADTDAVLARVLGWSEAQIAAVKAPAADA</sequence>
<dbReference type="InterPro" id="IPR003673">
    <property type="entry name" value="CoA-Trfase_fam_III"/>
</dbReference>
<organism evidence="2 3">
    <name type="scientific">Piscinibacter koreensis</name>
    <dbReference type="NCBI Taxonomy" id="2742824"/>
    <lineage>
        <taxon>Bacteria</taxon>
        <taxon>Pseudomonadati</taxon>
        <taxon>Pseudomonadota</taxon>
        <taxon>Betaproteobacteria</taxon>
        <taxon>Burkholderiales</taxon>
        <taxon>Sphaerotilaceae</taxon>
        <taxon>Piscinibacter</taxon>
    </lineage>
</organism>
<dbReference type="InterPro" id="IPR023606">
    <property type="entry name" value="CoA-Trfase_III_dom_1_sf"/>
</dbReference>